<gene>
    <name evidence="1" type="ORF">S03H2_12482</name>
</gene>
<evidence type="ECO:0000313" key="1">
    <source>
        <dbReference type="EMBL" id="GAH46895.1"/>
    </source>
</evidence>
<organism evidence="1">
    <name type="scientific">marine sediment metagenome</name>
    <dbReference type="NCBI Taxonomy" id="412755"/>
    <lineage>
        <taxon>unclassified sequences</taxon>
        <taxon>metagenomes</taxon>
        <taxon>ecological metagenomes</taxon>
    </lineage>
</organism>
<name>X1GPU2_9ZZZZ</name>
<reference evidence="1" key="1">
    <citation type="journal article" date="2014" name="Front. Microbiol.">
        <title>High frequency of phylogenetically diverse reductive dehalogenase-homologous genes in deep subseafloor sedimentary metagenomes.</title>
        <authorList>
            <person name="Kawai M."/>
            <person name="Futagami T."/>
            <person name="Toyoda A."/>
            <person name="Takaki Y."/>
            <person name="Nishi S."/>
            <person name="Hori S."/>
            <person name="Arai W."/>
            <person name="Tsubouchi T."/>
            <person name="Morono Y."/>
            <person name="Uchiyama I."/>
            <person name="Ito T."/>
            <person name="Fujiyama A."/>
            <person name="Inagaki F."/>
            <person name="Takami H."/>
        </authorList>
    </citation>
    <scope>NUCLEOTIDE SEQUENCE</scope>
    <source>
        <strain evidence="1">Expedition CK06-06</strain>
    </source>
</reference>
<dbReference type="AlphaFoldDB" id="X1GPU2"/>
<dbReference type="EMBL" id="BARU01006352">
    <property type="protein sequence ID" value="GAH46895.1"/>
    <property type="molecule type" value="Genomic_DNA"/>
</dbReference>
<accession>X1GPU2</accession>
<sequence>MQEFEVYADSQHKLTLKANGTYTLWEFENGQWYASSTGPHKYMLMVLRDQNLSRIISRIT</sequence>
<proteinExistence type="predicted"/>
<protein>
    <submittedName>
        <fullName evidence="1">Uncharacterized protein</fullName>
    </submittedName>
</protein>
<comment type="caution">
    <text evidence="1">The sequence shown here is derived from an EMBL/GenBank/DDBJ whole genome shotgun (WGS) entry which is preliminary data.</text>
</comment>